<protein>
    <submittedName>
        <fullName evidence="1">Uncharacterized protein</fullName>
    </submittedName>
</protein>
<dbReference type="EMBL" id="CP024793">
    <property type="protein sequence ID" value="AUB44587.1"/>
    <property type="molecule type" value="Genomic_DNA"/>
</dbReference>
<organism evidence="1 2">
    <name type="scientific">Nostoc flagelliforme CCNUN1</name>
    <dbReference type="NCBI Taxonomy" id="2038116"/>
    <lineage>
        <taxon>Bacteria</taxon>
        <taxon>Bacillati</taxon>
        <taxon>Cyanobacteriota</taxon>
        <taxon>Cyanophyceae</taxon>
        <taxon>Nostocales</taxon>
        <taxon>Nostocaceae</taxon>
        <taxon>Nostoc</taxon>
    </lineage>
</organism>
<keyword evidence="1" id="KW-0614">Plasmid</keyword>
<sequence length="72" mass="8390">MQVLSDRFSELHFRLKLTLFKQPLMSRCISIVSFVPPRRTDIPEYSKLLGNPRDFAVKFVYDGITFGRLEPA</sequence>
<accession>A0A2K8TA58</accession>
<reference evidence="1 2" key="1">
    <citation type="submission" date="2017-11" db="EMBL/GenBank/DDBJ databases">
        <title>Complete genome of a free-living desiccation-tolerant cyanobacterium and its photosynthetic adaptation to extreme terrestrial habitat.</title>
        <authorList>
            <person name="Shang J."/>
        </authorList>
    </citation>
    <scope>NUCLEOTIDE SEQUENCE [LARGE SCALE GENOMIC DNA]</scope>
    <source>
        <strain evidence="1 2">CCNUN1</strain>
        <plasmid evidence="2">pnfsy08</plasmid>
    </source>
</reference>
<dbReference type="AlphaFoldDB" id="A0A2K8TA58"/>
<dbReference type="KEGG" id="nfl:COO91_10825"/>
<geneLocation type="plasmid" evidence="2">
    <name>pnfsy08</name>
</geneLocation>
<gene>
    <name evidence="1" type="ORF">COO91_10825</name>
</gene>
<evidence type="ECO:0000313" key="1">
    <source>
        <dbReference type="EMBL" id="AUB44587.1"/>
    </source>
</evidence>
<evidence type="ECO:0000313" key="2">
    <source>
        <dbReference type="Proteomes" id="UP000232003"/>
    </source>
</evidence>
<proteinExistence type="predicted"/>
<dbReference type="RefSeq" id="WP_157817007.1">
    <property type="nucleotide sequence ID" value="NZ_CAWNNC010000009.1"/>
</dbReference>
<name>A0A2K8TA58_9NOSO</name>
<dbReference type="Proteomes" id="UP000232003">
    <property type="component" value="Plasmid pNFSY08"/>
</dbReference>
<keyword evidence="2" id="KW-1185">Reference proteome</keyword>